<feature type="transmembrane region" description="Helical" evidence="1">
    <location>
        <begin position="81"/>
        <end position="100"/>
    </location>
</feature>
<keyword evidence="3" id="KW-0012">Acyltransferase</keyword>
<proteinExistence type="predicted"/>
<dbReference type="PANTHER" id="PTHR37312:SF1">
    <property type="entry name" value="MEMBRANE-BOUND ACYLTRANSFERASE YKRP-RELATED"/>
    <property type="match status" value="1"/>
</dbReference>
<organism evidence="3 4">
    <name type="scientific">Faecousia intestinalis</name>
    <dbReference type="NCBI Taxonomy" id="3133167"/>
    <lineage>
        <taxon>Bacteria</taxon>
        <taxon>Bacillati</taxon>
        <taxon>Bacillota</taxon>
        <taxon>Clostridia</taxon>
        <taxon>Eubacteriales</taxon>
        <taxon>Oscillospiraceae</taxon>
        <taxon>Faecousia</taxon>
    </lineage>
</organism>
<evidence type="ECO:0000259" key="2">
    <source>
        <dbReference type="Pfam" id="PF01757"/>
    </source>
</evidence>
<feature type="transmembrane region" description="Helical" evidence="1">
    <location>
        <begin position="120"/>
        <end position="138"/>
    </location>
</feature>
<keyword evidence="1" id="KW-0812">Transmembrane</keyword>
<dbReference type="InterPro" id="IPR052734">
    <property type="entry name" value="Nod_factor_acetyltransferase"/>
</dbReference>
<comment type="caution">
    <text evidence="3">The sequence shown here is derived from an EMBL/GenBank/DDBJ whole genome shotgun (WGS) entry which is preliminary data.</text>
</comment>
<evidence type="ECO:0000313" key="3">
    <source>
        <dbReference type="EMBL" id="MEQ2511265.1"/>
    </source>
</evidence>
<keyword evidence="1" id="KW-0472">Membrane</keyword>
<feature type="transmembrane region" description="Helical" evidence="1">
    <location>
        <begin position="168"/>
        <end position="189"/>
    </location>
</feature>
<feature type="transmembrane region" description="Helical" evidence="1">
    <location>
        <begin position="12"/>
        <end position="28"/>
    </location>
</feature>
<dbReference type="GO" id="GO:0016746">
    <property type="term" value="F:acyltransferase activity"/>
    <property type="evidence" value="ECO:0007669"/>
    <property type="project" value="UniProtKB-KW"/>
</dbReference>
<dbReference type="Pfam" id="PF01757">
    <property type="entry name" value="Acyl_transf_3"/>
    <property type="match status" value="1"/>
</dbReference>
<gene>
    <name evidence="3" type="ORF">WMO66_08405</name>
</gene>
<feature type="transmembrane region" description="Helical" evidence="1">
    <location>
        <begin position="232"/>
        <end position="249"/>
    </location>
</feature>
<feature type="transmembrane region" description="Helical" evidence="1">
    <location>
        <begin position="145"/>
        <end position="162"/>
    </location>
</feature>
<name>A0ABV1G773_9FIRM</name>
<evidence type="ECO:0000313" key="4">
    <source>
        <dbReference type="Proteomes" id="UP001491552"/>
    </source>
</evidence>
<keyword evidence="3" id="KW-0808">Transferase</keyword>
<keyword evidence="1" id="KW-1133">Transmembrane helix</keyword>
<feature type="transmembrane region" description="Helical" evidence="1">
    <location>
        <begin position="201"/>
        <end position="220"/>
    </location>
</feature>
<accession>A0ABV1G773</accession>
<keyword evidence="4" id="KW-1185">Reference proteome</keyword>
<sequence>MIRRLTYIDTTRAILITLVVLGHVLNYANPQYNIIPYTLAQEFINAFHMPAFFLLSGLLTDGEKWRSRPIGAYFVHKARTLLIPYLFFECLALLYKHFVLHSVSFAEGLRLMLTMRCNVSADWFLPAMFLACVLYYLYIRFPRKIAWGVGGTVLLLGLRFLMSTRGGHLQVLLFRGILGFVFMLAGNLLKKQLMAFSWPKIGGAFFLTAAAAAVCFKFSLGNSFYDGVLRSPLLYLVSGVCGTYFVLGLADRIPWKWPSRIGENALTVMGTHQLVLYTIPGNSSPLWVIGVFLLIAAVEAALILIINRVCPALVGRPRKERTHA</sequence>
<protein>
    <submittedName>
        <fullName evidence="3">Acyltransferase family protein</fullName>
    </submittedName>
</protein>
<feature type="transmembrane region" description="Helical" evidence="1">
    <location>
        <begin position="286"/>
        <end position="306"/>
    </location>
</feature>
<dbReference type="PANTHER" id="PTHR37312">
    <property type="entry name" value="MEMBRANE-BOUND ACYLTRANSFERASE YKRP-RELATED"/>
    <property type="match status" value="1"/>
</dbReference>
<reference evidence="3 4" key="1">
    <citation type="submission" date="2024-03" db="EMBL/GenBank/DDBJ databases">
        <title>Human intestinal bacterial collection.</title>
        <authorList>
            <person name="Pauvert C."/>
            <person name="Hitch T.C.A."/>
            <person name="Clavel T."/>
        </authorList>
    </citation>
    <scope>NUCLEOTIDE SEQUENCE [LARGE SCALE GENOMIC DNA]</scope>
    <source>
        <strain evidence="3 4">CLA-AA-H192</strain>
    </source>
</reference>
<dbReference type="EMBL" id="JBBMFF010000222">
    <property type="protein sequence ID" value="MEQ2511265.1"/>
    <property type="molecule type" value="Genomic_DNA"/>
</dbReference>
<dbReference type="RefSeq" id="WP_349135975.1">
    <property type="nucleotide sequence ID" value="NZ_JBBMFF010000222.1"/>
</dbReference>
<dbReference type="InterPro" id="IPR002656">
    <property type="entry name" value="Acyl_transf_3_dom"/>
</dbReference>
<dbReference type="Proteomes" id="UP001491552">
    <property type="component" value="Unassembled WGS sequence"/>
</dbReference>
<evidence type="ECO:0000256" key="1">
    <source>
        <dbReference type="SAM" id="Phobius"/>
    </source>
</evidence>
<feature type="domain" description="Acyltransferase 3" evidence="2">
    <location>
        <begin position="6"/>
        <end position="304"/>
    </location>
</feature>